<keyword evidence="2" id="KW-0808">Transferase</keyword>
<evidence type="ECO:0000313" key="2">
    <source>
        <dbReference type="EMBL" id="THV22315.1"/>
    </source>
</evidence>
<dbReference type="InterPro" id="IPR044992">
    <property type="entry name" value="ChyE-like"/>
</dbReference>
<sequence>MSSKTIGILVTGHSPAELADEHGNYADMFKRLLGKFDFSFKTWFVVDGSFPESPHEADGWLLTGSKFGVYEEHAWIRKLEDFIRQVHAARVPMVGICFGHQVMAKALGGHVEKFEGGWSAGPVTYRRSDTGEEQVLLAWHQDQVIRVPEGAEVIGKTDRCENAVIRYDDWGLSYQPHPEFSPDFFEGLASARRSAIPDSLYDAVKRVDQPVATERVATEIGEFLARDR</sequence>
<dbReference type="AlphaFoldDB" id="A0A4S8NZL9"/>
<dbReference type="GO" id="GO:0005829">
    <property type="term" value="C:cytosol"/>
    <property type="evidence" value="ECO:0007669"/>
    <property type="project" value="TreeGrafter"/>
</dbReference>
<name>A0A4S8NZL9_9HYPH</name>
<keyword evidence="2" id="KW-0315">Glutamine amidotransferase</keyword>
<organism evidence="2 3">
    <name type="scientific">Peteryoungia ipomoeae</name>
    <dbReference type="NCBI Taxonomy" id="1210932"/>
    <lineage>
        <taxon>Bacteria</taxon>
        <taxon>Pseudomonadati</taxon>
        <taxon>Pseudomonadota</taxon>
        <taxon>Alphaproteobacteria</taxon>
        <taxon>Hyphomicrobiales</taxon>
        <taxon>Rhizobiaceae</taxon>
        <taxon>Peteryoungia</taxon>
    </lineage>
</organism>
<dbReference type="GO" id="GO:0016740">
    <property type="term" value="F:transferase activity"/>
    <property type="evidence" value="ECO:0007669"/>
    <property type="project" value="UniProtKB-KW"/>
</dbReference>
<dbReference type="SUPFAM" id="SSF52317">
    <property type="entry name" value="Class I glutamine amidotransferase-like"/>
    <property type="match status" value="1"/>
</dbReference>
<dbReference type="PANTHER" id="PTHR42695:SF5">
    <property type="entry name" value="GLUTAMINE AMIDOTRANSFERASE YLR126C-RELATED"/>
    <property type="match status" value="1"/>
</dbReference>
<dbReference type="Pfam" id="PF00117">
    <property type="entry name" value="GATase"/>
    <property type="match status" value="1"/>
</dbReference>
<reference evidence="2 3" key="1">
    <citation type="submission" date="2019-04" db="EMBL/GenBank/DDBJ databases">
        <title>Genome sequence of strain shin9-1.</title>
        <authorList>
            <person name="Gao J."/>
            <person name="Sun J."/>
        </authorList>
    </citation>
    <scope>NUCLEOTIDE SEQUENCE [LARGE SCALE GENOMIC DNA]</scope>
    <source>
        <strain evidence="3">shin9-1</strain>
    </source>
</reference>
<dbReference type="InterPro" id="IPR029062">
    <property type="entry name" value="Class_I_gatase-like"/>
</dbReference>
<comment type="caution">
    <text evidence="2">The sequence shown here is derived from an EMBL/GenBank/DDBJ whole genome shotgun (WGS) entry which is preliminary data.</text>
</comment>
<dbReference type="CDD" id="cd01741">
    <property type="entry name" value="GATase1_1"/>
    <property type="match status" value="1"/>
</dbReference>
<dbReference type="Gene3D" id="3.40.50.880">
    <property type="match status" value="1"/>
</dbReference>
<evidence type="ECO:0000259" key="1">
    <source>
        <dbReference type="Pfam" id="PF00117"/>
    </source>
</evidence>
<feature type="domain" description="Glutamine amidotransferase" evidence="1">
    <location>
        <begin position="57"/>
        <end position="182"/>
    </location>
</feature>
<dbReference type="RefSeq" id="WP_136599087.1">
    <property type="nucleotide sequence ID" value="NZ_STGV01000004.1"/>
</dbReference>
<evidence type="ECO:0000313" key="3">
    <source>
        <dbReference type="Proteomes" id="UP000308828"/>
    </source>
</evidence>
<dbReference type="InterPro" id="IPR017926">
    <property type="entry name" value="GATASE"/>
</dbReference>
<gene>
    <name evidence="2" type="ORF">FAA97_13595</name>
</gene>
<dbReference type="Proteomes" id="UP000308828">
    <property type="component" value="Unassembled WGS sequence"/>
</dbReference>
<keyword evidence="3" id="KW-1185">Reference proteome</keyword>
<accession>A0A4S8NZL9</accession>
<dbReference type="EMBL" id="STGV01000004">
    <property type="protein sequence ID" value="THV22315.1"/>
    <property type="molecule type" value="Genomic_DNA"/>
</dbReference>
<dbReference type="PANTHER" id="PTHR42695">
    <property type="entry name" value="GLUTAMINE AMIDOTRANSFERASE YLR126C-RELATED"/>
    <property type="match status" value="1"/>
</dbReference>
<protein>
    <submittedName>
        <fullName evidence="2">Type 1 glutamine amidotransferase</fullName>
    </submittedName>
</protein>
<proteinExistence type="predicted"/>
<dbReference type="OrthoDB" id="9794816at2"/>
<dbReference type="PROSITE" id="PS51273">
    <property type="entry name" value="GATASE_TYPE_1"/>
    <property type="match status" value="1"/>
</dbReference>